<dbReference type="EMBL" id="GG662718">
    <property type="protein sequence ID" value="EWS74753.1"/>
    <property type="molecule type" value="Genomic_DNA"/>
</dbReference>
<dbReference type="AlphaFoldDB" id="W7XDM7"/>
<dbReference type="KEGG" id="tet:TTHERM_000227729"/>
<dbReference type="RefSeq" id="XP_012652754.1">
    <property type="nucleotide sequence ID" value="XM_012797300.1"/>
</dbReference>
<dbReference type="GeneID" id="24437927"/>
<dbReference type="Proteomes" id="UP000009168">
    <property type="component" value="Unassembled WGS sequence"/>
</dbReference>
<dbReference type="InParanoid" id="W7XDM7"/>
<name>W7XDM7_TETTS</name>
<accession>W7XDM7</accession>
<gene>
    <name evidence="1" type="ORF">TTHERM_000227729</name>
</gene>
<organism evidence="1 2">
    <name type="scientific">Tetrahymena thermophila (strain SB210)</name>
    <dbReference type="NCBI Taxonomy" id="312017"/>
    <lineage>
        <taxon>Eukaryota</taxon>
        <taxon>Sar</taxon>
        <taxon>Alveolata</taxon>
        <taxon>Ciliophora</taxon>
        <taxon>Intramacronucleata</taxon>
        <taxon>Oligohymenophorea</taxon>
        <taxon>Hymenostomatida</taxon>
        <taxon>Tetrahymenina</taxon>
        <taxon>Tetrahymenidae</taxon>
        <taxon>Tetrahymena</taxon>
    </lineage>
</organism>
<evidence type="ECO:0000313" key="1">
    <source>
        <dbReference type="EMBL" id="EWS74753.1"/>
    </source>
</evidence>
<evidence type="ECO:0000313" key="2">
    <source>
        <dbReference type="Proteomes" id="UP000009168"/>
    </source>
</evidence>
<proteinExistence type="predicted"/>
<reference evidence="2" key="1">
    <citation type="journal article" date="2006" name="PLoS Biol.">
        <title>Macronuclear genome sequence of the ciliate Tetrahymena thermophila, a model eukaryote.</title>
        <authorList>
            <person name="Eisen J.A."/>
            <person name="Coyne R.S."/>
            <person name="Wu M."/>
            <person name="Wu D."/>
            <person name="Thiagarajan M."/>
            <person name="Wortman J.R."/>
            <person name="Badger J.H."/>
            <person name="Ren Q."/>
            <person name="Amedeo P."/>
            <person name="Jones K.M."/>
            <person name="Tallon L.J."/>
            <person name="Delcher A.L."/>
            <person name="Salzberg S.L."/>
            <person name="Silva J.C."/>
            <person name="Haas B.J."/>
            <person name="Majoros W.H."/>
            <person name="Farzad M."/>
            <person name="Carlton J.M."/>
            <person name="Smith R.K. Jr."/>
            <person name="Garg J."/>
            <person name="Pearlman R.E."/>
            <person name="Karrer K.M."/>
            <person name="Sun L."/>
            <person name="Manning G."/>
            <person name="Elde N.C."/>
            <person name="Turkewitz A.P."/>
            <person name="Asai D.J."/>
            <person name="Wilkes D.E."/>
            <person name="Wang Y."/>
            <person name="Cai H."/>
            <person name="Collins K."/>
            <person name="Stewart B.A."/>
            <person name="Lee S.R."/>
            <person name="Wilamowska K."/>
            <person name="Weinberg Z."/>
            <person name="Ruzzo W.L."/>
            <person name="Wloga D."/>
            <person name="Gaertig J."/>
            <person name="Frankel J."/>
            <person name="Tsao C.-C."/>
            <person name="Gorovsky M.A."/>
            <person name="Keeling P.J."/>
            <person name="Waller R.F."/>
            <person name="Patron N.J."/>
            <person name="Cherry J.M."/>
            <person name="Stover N.A."/>
            <person name="Krieger C.J."/>
            <person name="del Toro C."/>
            <person name="Ryder H.F."/>
            <person name="Williamson S.C."/>
            <person name="Barbeau R.A."/>
            <person name="Hamilton E.P."/>
            <person name="Orias E."/>
        </authorList>
    </citation>
    <scope>NUCLEOTIDE SEQUENCE [LARGE SCALE GENOMIC DNA]</scope>
    <source>
        <strain evidence="2">SB210</strain>
    </source>
</reference>
<keyword evidence="2" id="KW-1185">Reference proteome</keyword>
<sequence>MKIFKSIYQNNKEAFSLQTSKIYISLISFQRIYMFYEAKVGLKYYKVKILPFKIFQQIARMIVEVNIIVIIGNILQQYQMLMNQIYKISIFKVKELKHRQIMNLNSTTFKNHYKQLVQIQILQITKHFKYLLNPKNIFQQNK</sequence>
<protein>
    <submittedName>
        <fullName evidence="1">Uncharacterized protein</fullName>
    </submittedName>
</protein>